<sequence length="95" mass="10675">MPVRYVITTQDDVVVVPEKFSVISTDPTGGGVAGLSMTPIPTYFPTEWIDPQDLHKCDLEDLVGWRVQFYKLDDPADEHLYCSAPITSITKEVFQ</sequence>
<evidence type="ECO:0000313" key="1">
    <source>
        <dbReference type="EMBL" id="ADD81149.1"/>
    </source>
</evidence>
<accession>D4P819</accession>
<dbReference type="Proteomes" id="UP000001504">
    <property type="component" value="Segment"/>
</dbReference>
<dbReference type="RefSeq" id="YP_009016225.1">
    <property type="nucleotide sequence ID" value="NC_023722.1"/>
</dbReference>
<organism evidence="1 2">
    <name type="scientific">Rhodococcus phage ReqiPine5</name>
    <dbReference type="NCBI Taxonomy" id="691963"/>
    <lineage>
        <taxon>Viruses</taxon>
        <taxon>Duplodnaviria</taxon>
        <taxon>Heunggongvirae</taxon>
        <taxon>Uroviricota</taxon>
        <taxon>Caudoviricetes</taxon>
        <taxon>Caudoviricetes incertae sedis</taxon>
        <taxon>Reqipinevirus</taxon>
        <taxon>Reqipinevirus reqipine5</taxon>
    </lineage>
</organism>
<dbReference type="EMBL" id="GU580943">
    <property type="protein sequence ID" value="ADD81149.1"/>
    <property type="molecule type" value="Genomic_DNA"/>
</dbReference>
<dbReference type="GeneID" id="18564155"/>
<reference evidence="1 2" key="1">
    <citation type="journal article" date="2011" name="Appl. Environ. Microbiol.">
        <title>Genomic and functional analyses of Rhodococcus equi phages ReqiPepy6, ReqiPoco6, ReqiPine5, and ReqiDocB7.</title>
        <authorList>
            <person name="Summer E.J."/>
            <person name="Liu M."/>
            <person name="Gill J.J."/>
            <person name="Grant M."/>
            <person name="Chan-Cortes T.N."/>
            <person name="Ferguson L."/>
            <person name="Janes C."/>
            <person name="Lange K."/>
            <person name="Bertoli M."/>
            <person name="Moore C."/>
            <person name="Orchard R.C."/>
            <person name="Cohen N."/>
            <person name="Young R."/>
        </authorList>
    </citation>
    <scope>NUCLEOTIDE SEQUENCE [LARGE SCALE GENOMIC DNA]</scope>
</reference>
<name>D4P819_9CAUD</name>
<protein>
    <submittedName>
        <fullName evidence="1">Gp44</fullName>
    </submittedName>
</protein>
<dbReference type="KEGG" id="vg:18564155"/>
<keyword evidence="2" id="KW-1185">Reference proteome</keyword>
<evidence type="ECO:0000313" key="2">
    <source>
        <dbReference type="Proteomes" id="UP000001504"/>
    </source>
</evidence>
<gene>
    <name evidence="1" type="ORF">ReqiPine5gene44</name>
</gene>
<proteinExistence type="predicted"/>